<dbReference type="Pfam" id="PF21939">
    <property type="entry name" value="Gp10_C"/>
    <property type="match status" value="1"/>
</dbReference>
<dbReference type="InterPro" id="IPR053827">
    <property type="entry name" value="Gp10_C"/>
</dbReference>
<accession>A0A8S5V7P3</accession>
<proteinExistence type="predicted"/>
<evidence type="ECO:0000259" key="1">
    <source>
        <dbReference type="Pfam" id="PF21939"/>
    </source>
</evidence>
<protein>
    <submittedName>
        <fullName evidence="2">Baseplate wedge protein</fullName>
    </submittedName>
</protein>
<dbReference type="EMBL" id="BK016214">
    <property type="protein sequence ID" value="DAG02725.1"/>
    <property type="molecule type" value="Genomic_DNA"/>
</dbReference>
<evidence type="ECO:0000313" key="2">
    <source>
        <dbReference type="EMBL" id="DAG02725.1"/>
    </source>
</evidence>
<name>A0A8S5V7P3_9CAUD</name>
<feature type="domain" description="Baseplate structural protein Gp10 C-terminal" evidence="1">
    <location>
        <begin position="127"/>
        <end position="263"/>
    </location>
</feature>
<sequence length="264" mass="29161">MDMTMFEWPTKAKVESTDYVAICDADGNEKKIAVDDLKNIQKAETTGETVEEWLKTKLKSYAGFSEGFYPDLGGWSGGTDVFGLATKKGTTVQYVGFMGDGKIRMGSYNTQNETYKIYMHGDELANHPVGSIWITETETADPNQIFGGTWERYAKGRTLVGVDENDTTKKWNNAGITAGVEENDIEHKHIETNGADGGRMYQIFGDDGGPYGSVVQTGKTAASWAAEANVGNVRLNKVSNMIDRTTKINNMPPYITVYIWKRTA</sequence>
<organism evidence="2">
    <name type="scientific">Siphoviridae sp. ctiuu37</name>
    <dbReference type="NCBI Taxonomy" id="2825628"/>
    <lineage>
        <taxon>Viruses</taxon>
        <taxon>Duplodnaviria</taxon>
        <taxon>Heunggongvirae</taxon>
        <taxon>Uroviricota</taxon>
        <taxon>Caudoviricetes</taxon>
    </lineage>
</organism>
<reference evidence="2" key="1">
    <citation type="journal article" date="2021" name="Proc. Natl. Acad. Sci. U.S.A.">
        <title>A Catalog of Tens of Thousands of Viruses from Human Metagenomes Reveals Hidden Associations with Chronic Diseases.</title>
        <authorList>
            <person name="Tisza M.J."/>
            <person name="Buck C.B."/>
        </authorList>
    </citation>
    <scope>NUCLEOTIDE SEQUENCE</scope>
    <source>
        <strain evidence="2">Ctiuu37</strain>
    </source>
</reference>